<dbReference type="AlphaFoldDB" id="A0A656HIZ3"/>
<sequence length="448" mass="49263" precursor="true">MQKALPICLFALLLAGCSAVSPLLNKPLKAMATPTGSLPPVSHPGRDDDLALILTFSGGGTRAAALSYGVMQELNNTPIQTHGQEHSLLDETDLISSVSGGSFTAAYFGLHGKRIFNDYEQRFLKQTVQRRLIKSLLKPKNWLKLAPGLYNRGDLAADYFENSIFGGKQFRDMRKDGPRIVINATDLSTGTAFPFTEESFRWLCSSLGEYPVGRAVAASAAVPVLFSSITLRNYPGCQPYPHQDGAQATEFLQYLRKDQYPYLHLVDGGVSDNLGIRSLLHVVEGQNGNFWDIMQTYGMANTHRVAFIVVNAAPAIPSHIARYRSDPSVSATLSAVTTIQSRRYNQDTLGLLANRFGEWEQQVKTGRCQTRPTPNCADINFYLAELNFRQLPPAQAQRLEQLGTSLELPAAQVDELIAAGRSLLRHSPQFQQLVADLRANGKPAANKR</sequence>
<dbReference type="PROSITE" id="PS51635">
    <property type="entry name" value="PNPLA"/>
    <property type="match status" value="1"/>
</dbReference>
<dbReference type="GO" id="GO:0005829">
    <property type="term" value="C:cytosol"/>
    <property type="evidence" value="ECO:0007669"/>
    <property type="project" value="TreeGrafter"/>
</dbReference>
<dbReference type="GO" id="GO:0004623">
    <property type="term" value="F:phospholipase A2 activity"/>
    <property type="evidence" value="ECO:0007669"/>
    <property type="project" value="TreeGrafter"/>
</dbReference>
<feature type="active site" description="Proton acceptor" evidence="2">
    <location>
        <position position="267"/>
    </location>
</feature>
<dbReference type="EMBL" id="JH651384">
    <property type="protein sequence ID" value="EIJ36343.1"/>
    <property type="molecule type" value="Genomic_DNA"/>
</dbReference>
<evidence type="ECO:0000256" key="3">
    <source>
        <dbReference type="SAM" id="SignalP"/>
    </source>
</evidence>
<feature type="signal peptide" evidence="3">
    <location>
        <begin position="1"/>
        <end position="32"/>
    </location>
</feature>
<dbReference type="PROSITE" id="PS51257">
    <property type="entry name" value="PROKAR_LIPOPROTEIN"/>
    <property type="match status" value="1"/>
</dbReference>
<evidence type="ECO:0000259" key="4">
    <source>
        <dbReference type="PROSITE" id="PS51635"/>
    </source>
</evidence>
<dbReference type="Gene3D" id="3.40.1090.10">
    <property type="entry name" value="Cytosolic phospholipase A2 catalytic domain"/>
    <property type="match status" value="2"/>
</dbReference>
<name>A0A656HIZ3_THINJ</name>
<evidence type="ECO:0000256" key="2">
    <source>
        <dbReference type="PROSITE-ProRule" id="PRU01161"/>
    </source>
</evidence>
<keyword evidence="6" id="KW-1185">Reference proteome</keyword>
<feature type="chain" id="PRO_5024910608" evidence="3">
    <location>
        <begin position="33"/>
        <end position="448"/>
    </location>
</feature>
<feature type="active site" description="Nucleophile" evidence="2">
    <location>
        <position position="99"/>
    </location>
</feature>
<keyword evidence="2" id="KW-0442">Lipid degradation</keyword>
<keyword evidence="1 2" id="KW-0443">Lipid metabolism</keyword>
<keyword evidence="2" id="KW-0378">Hydrolase</keyword>
<dbReference type="Pfam" id="PF01734">
    <property type="entry name" value="Patatin"/>
    <property type="match status" value="1"/>
</dbReference>
<dbReference type="GO" id="GO:0046475">
    <property type="term" value="P:glycerophospholipid catabolic process"/>
    <property type="evidence" value="ECO:0007669"/>
    <property type="project" value="TreeGrafter"/>
</dbReference>
<evidence type="ECO:0000313" key="5">
    <source>
        <dbReference type="EMBL" id="EIJ36343.1"/>
    </source>
</evidence>
<keyword evidence="3" id="KW-0732">Signal</keyword>
<feature type="domain" description="PNPLA" evidence="4">
    <location>
        <begin position="54"/>
        <end position="280"/>
    </location>
</feature>
<dbReference type="InterPro" id="IPR002641">
    <property type="entry name" value="PNPLA_dom"/>
</dbReference>
<feature type="short sequence motif" description="DGA/G" evidence="2">
    <location>
        <begin position="267"/>
        <end position="269"/>
    </location>
</feature>
<organism evidence="5 6">
    <name type="scientific">Thiothrix nivea (strain ATCC 35100 / DSM 5205 / JP2)</name>
    <dbReference type="NCBI Taxonomy" id="870187"/>
    <lineage>
        <taxon>Bacteria</taxon>
        <taxon>Pseudomonadati</taxon>
        <taxon>Pseudomonadota</taxon>
        <taxon>Gammaproteobacteria</taxon>
        <taxon>Thiotrichales</taxon>
        <taxon>Thiotrichaceae</taxon>
        <taxon>Thiothrix</taxon>
    </lineage>
</organism>
<proteinExistence type="predicted"/>
<accession>A0A656HIZ3</accession>
<protein>
    <submittedName>
        <fullName evidence="5">Patatin</fullName>
    </submittedName>
</protein>
<dbReference type="PANTHER" id="PTHR10728">
    <property type="entry name" value="CYTOSOLIC PHOSPHOLIPASE A2"/>
    <property type="match status" value="1"/>
</dbReference>
<dbReference type="PANTHER" id="PTHR10728:SF40">
    <property type="entry name" value="PATATIN FAMILY PROTEIN"/>
    <property type="match status" value="1"/>
</dbReference>
<dbReference type="SUPFAM" id="SSF52151">
    <property type="entry name" value="FabD/lysophospholipase-like"/>
    <property type="match status" value="1"/>
</dbReference>
<dbReference type="OrthoDB" id="8541087at2"/>
<evidence type="ECO:0000256" key="1">
    <source>
        <dbReference type="ARBA" id="ARBA00023098"/>
    </source>
</evidence>
<dbReference type="InterPro" id="IPR016035">
    <property type="entry name" value="Acyl_Trfase/lysoPLipase"/>
</dbReference>
<dbReference type="RefSeq" id="WP_002710219.1">
    <property type="nucleotide sequence ID" value="NZ_JH651384.1"/>
</dbReference>
<dbReference type="Proteomes" id="UP000005317">
    <property type="component" value="Unassembled WGS sequence"/>
</dbReference>
<gene>
    <name evidence="5" type="ORF">Thini_3843</name>
</gene>
<evidence type="ECO:0000313" key="6">
    <source>
        <dbReference type="Proteomes" id="UP000005317"/>
    </source>
</evidence>
<comment type="caution">
    <text evidence="2">Lacks conserved residue(s) required for the propagation of feature annotation.</text>
</comment>
<reference evidence="6" key="1">
    <citation type="journal article" date="2011" name="Stand. Genomic Sci.">
        <title>Genome sequence of the filamentous, gliding Thiothrix nivea neotype strain (JP2(T)).</title>
        <authorList>
            <person name="Lapidus A."/>
            <person name="Nolan M."/>
            <person name="Lucas S."/>
            <person name="Glavina Del Rio T."/>
            <person name="Tice H."/>
            <person name="Cheng J.F."/>
            <person name="Tapia R."/>
            <person name="Han C."/>
            <person name="Goodwin L."/>
            <person name="Pitluck S."/>
            <person name="Liolios K."/>
            <person name="Pagani I."/>
            <person name="Ivanova N."/>
            <person name="Huntemann M."/>
            <person name="Mavromatis K."/>
            <person name="Mikhailova N."/>
            <person name="Pati A."/>
            <person name="Chen A."/>
            <person name="Palaniappan K."/>
            <person name="Land M."/>
            <person name="Brambilla E.M."/>
            <person name="Rohde M."/>
            <person name="Abt B."/>
            <person name="Verbarg S."/>
            <person name="Goker M."/>
            <person name="Bristow J."/>
            <person name="Eisen J.A."/>
            <person name="Markowitz V."/>
            <person name="Hugenholtz P."/>
            <person name="Kyrpides N.C."/>
            <person name="Klenk H.P."/>
            <person name="Woyke T."/>
        </authorList>
    </citation>
    <scope>NUCLEOTIDE SEQUENCE [LARGE SCALE GENOMIC DNA]</scope>
    <source>
        <strain evidence="6">ATCC 35100 / DSM 5205 / JP2</strain>
    </source>
</reference>